<dbReference type="PATRIC" id="fig|1544413.3.peg.1747"/>
<evidence type="ECO:0000259" key="2">
    <source>
        <dbReference type="Pfam" id="PF13490"/>
    </source>
</evidence>
<protein>
    <recommendedName>
        <fullName evidence="2">Putative zinc-finger domain-containing protein</fullName>
    </recommendedName>
</protein>
<keyword evidence="1" id="KW-1133">Transmembrane helix</keyword>
<feature type="domain" description="Putative zinc-finger" evidence="2">
    <location>
        <begin position="7"/>
        <end position="38"/>
    </location>
</feature>
<accession>A0A0Q0YH86</accession>
<comment type="caution">
    <text evidence="3">The sequence shown here is derived from an EMBL/GenBank/DDBJ whole genome shotgun (WGS) entry which is preliminary data.</text>
</comment>
<keyword evidence="1" id="KW-0812">Transmembrane</keyword>
<dbReference type="AlphaFoldDB" id="A0A0Q0YH86"/>
<reference evidence="3 4" key="1">
    <citation type="submission" date="2015-10" db="EMBL/GenBank/DDBJ databases">
        <title>Corynebacteirum lowii and Corynebacterium oculi species nova, derived from human clinical disease and and emended description of Corynebacterium mastiditis.</title>
        <authorList>
            <person name="Bernard K."/>
            <person name="Pacheco A.L."/>
            <person name="Mcdougall C."/>
            <person name="Burtx T."/>
            <person name="Weibe D."/>
            <person name="Tyler S."/>
            <person name="Olson A.B."/>
            <person name="Cnockaert M."/>
            <person name="Eguchi H."/>
            <person name="Kuwahara T."/>
            <person name="Nakayama-Imaohji H."/>
            <person name="Boudewijins M."/>
            <person name="Van Hoecke F."/>
            <person name="Bernier A.-M."/>
            <person name="Vandamme P."/>
        </authorList>
    </citation>
    <scope>NUCLEOTIDE SEQUENCE [LARGE SCALE GENOMIC DNA]</scope>
    <source>
        <strain evidence="3 4">NML 130206</strain>
    </source>
</reference>
<dbReference type="RefSeq" id="WP_055178327.1">
    <property type="nucleotide sequence ID" value="NZ_JAUSQY010000001.1"/>
</dbReference>
<keyword evidence="1" id="KW-0472">Membrane</keyword>
<dbReference type="Proteomes" id="UP000050488">
    <property type="component" value="Unassembled WGS sequence"/>
</dbReference>
<feature type="transmembrane region" description="Helical" evidence="1">
    <location>
        <begin position="85"/>
        <end position="104"/>
    </location>
</feature>
<gene>
    <name evidence="3" type="ORF">Clow_01738</name>
</gene>
<sequence>MIAHEVIQAELSARLDGEAGHLDDDVVEAHLDQCAQCQEFYRRAARLQPMLAAPGQAPGEDLTRAILTEVEPEWRRRSGSRMASLVIARIALVALALLHIVWAVRLLADTGGLLETTGDGQVLSPTADPALAHLLVQAAAVRLALAAALLLGAWLPRLLLGLLPFMGAWAMFSLGFGMRDFLLGETTRQQVLELLALVLTVAVAAWAWVGSGGWSRWRAGLLR</sequence>
<proteinExistence type="predicted"/>
<dbReference type="EMBL" id="LKEV01000005">
    <property type="protein sequence ID" value="KQB85996.1"/>
    <property type="molecule type" value="Genomic_DNA"/>
</dbReference>
<dbReference type="OrthoDB" id="5197868at2"/>
<evidence type="ECO:0000313" key="4">
    <source>
        <dbReference type="Proteomes" id="UP000050488"/>
    </source>
</evidence>
<dbReference type="STRING" id="1544413.Clow_01738"/>
<evidence type="ECO:0000256" key="1">
    <source>
        <dbReference type="SAM" id="Phobius"/>
    </source>
</evidence>
<evidence type="ECO:0000313" key="3">
    <source>
        <dbReference type="EMBL" id="KQB85996.1"/>
    </source>
</evidence>
<dbReference type="InterPro" id="IPR027383">
    <property type="entry name" value="Znf_put"/>
</dbReference>
<feature type="transmembrane region" description="Helical" evidence="1">
    <location>
        <begin position="130"/>
        <end position="151"/>
    </location>
</feature>
<feature type="transmembrane region" description="Helical" evidence="1">
    <location>
        <begin position="158"/>
        <end position="178"/>
    </location>
</feature>
<feature type="transmembrane region" description="Helical" evidence="1">
    <location>
        <begin position="190"/>
        <end position="209"/>
    </location>
</feature>
<keyword evidence="4" id="KW-1185">Reference proteome</keyword>
<dbReference type="Pfam" id="PF13490">
    <property type="entry name" value="zf-HC2"/>
    <property type="match status" value="1"/>
</dbReference>
<organism evidence="3 4">
    <name type="scientific">Corynebacterium lowii</name>
    <dbReference type="NCBI Taxonomy" id="1544413"/>
    <lineage>
        <taxon>Bacteria</taxon>
        <taxon>Bacillati</taxon>
        <taxon>Actinomycetota</taxon>
        <taxon>Actinomycetes</taxon>
        <taxon>Mycobacteriales</taxon>
        <taxon>Corynebacteriaceae</taxon>
        <taxon>Corynebacterium</taxon>
    </lineage>
</organism>
<name>A0A0Q0YH86_9CORY</name>